<dbReference type="SUPFAM" id="SSF144052">
    <property type="entry name" value="Thermophilic metalloprotease-like"/>
    <property type="match status" value="1"/>
</dbReference>
<protein>
    <submittedName>
        <fullName evidence="2">2,5-dihydroxypyridine 5,6-dioxygenase</fullName>
        <ecNumber evidence="2">1.13.11.9</ecNumber>
    </submittedName>
</protein>
<name>A0A1Y5U413_9PROT</name>
<keyword evidence="2" id="KW-0560">Oxidoreductase</keyword>
<dbReference type="GO" id="GO:0046872">
    <property type="term" value="F:metal ion binding"/>
    <property type="evidence" value="ECO:0007669"/>
    <property type="project" value="UniProtKB-KW"/>
</dbReference>
<dbReference type="Proteomes" id="UP000193200">
    <property type="component" value="Unassembled WGS sequence"/>
</dbReference>
<dbReference type="InterPro" id="IPR058739">
    <property type="entry name" value="NicX"/>
</dbReference>
<dbReference type="InParanoid" id="A0A1Y5U413"/>
<organism evidence="2 3">
    <name type="scientific">Oceanibacterium hippocampi</name>
    <dbReference type="NCBI Taxonomy" id="745714"/>
    <lineage>
        <taxon>Bacteria</taxon>
        <taxon>Pseudomonadati</taxon>
        <taxon>Pseudomonadota</taxon>
        <taxon>Alphaproteobacteria</taxon>
        <taxon>Sneathiellales</taxon>
        <taxon>Sneathiellaceae</taxon>
        <taxon>Oceanibacterium</taxon>
    </lineage>
</organism>
<keyword evidence="2" id="KW-0223">Dioxygenase</keyword>
<keyword evidence="1" id="KW-0479">Metal-binding</keyword>
<dbReference type="EMBL" id="FWFR01000004">
    <property type="protein sequence ID" value="SLN76336.1"/>
    <property type="molecule type" value="Genomic_DNA"/>
</dbReference>
<dbReference type="EC" id="1.13.11.9" evidence="2"/>
<gene>
    <name evidence="2" type="primary">nicX</name>
    <name evidence="2" type="ORF">OCH7691_04104</name>
</gene>
<evidence type="ECO:0000313" key="3">
    <source>
        <dbReference type="Proteomes" id="UP000193200"/>
    </source>
</evidence>
<accession>A0A1Y5U413</accession>
<evidence type="ECO:0000256" key="1">
    <source>
        <dbReference type="ARBA" id="ARBA00022723"/>
    </source>
</evidence>
<dbReference type="OrthoDB" id="6918951at2"/>
<dbReference type="AlphaFoldDB" id="A0A1Y5U413"/>
<dbReference type="PANTHER" id="PTHR34448">
    <property type="entry name" value="AMINOPEPTIDASE"/>
    <property type="match status" value="1"/>
</dbReference>
<dbReference type="RefSeq" id="WP_085885419.1">
    <property type="nucleotide sequence ID" value="NZ_FWFR01000004.1"/>
</dbReference>
<sequence length="345" mass="37285">MLTDRLEGKWLDCFEEVLALSAVKKGESVAILSESQSRALNVQLVELALHRLGAKAYHVIVPTPAQTLPVPVRSTGASNALAGQDAVVKALAAADMVVDLTVEGLLHAPELPGVVRGGTRMLFISNEHPEALERLKPDPELGARVDGAIAMMKAASELRVTSPGGTDLIVDVSGAPVGGARGFAAAPKSVDHWPGGLVACFPRAGSVNGRIVLDRGDLNLTFKRYVEEPITLQIEDDFVTTVEGRGVDAELLRSYFEVWGDRNAYATSHVGWGLNERARWDAVTMYDKRDMNGTEQRTFAGNFLYSTGANQFAKRFTLGHFDLPMRHCTVLLDNRPVVEDGKLVG</sequence>
<dbReference type="Pfam" id="PF26233">
    <property type="entry name" value="NicX"/>
    <property type="match status" value="1"/>
</dbReference>
<dbReference type="PANTHER" id="PTHR34448:SF1">
    <property type="entry name" value="BLL6088 PROTEIN"/>
    <property type="match status" value="1"/>
</dbReference>
<reference evidence="2 3" key="1">
    <citation type="submission" date="2017-03" db="EMBL/GenBank/DDBJ databases">
        <authorList>
            <person name="Afonso C.L."/>
            <person name="Miller P.J."/>
            <person name="Scott M.A."/>
            <person name="Spackman E."/>
            <person name="Goraichik I."/>
            <person name="Dimitrov K.M."/>
            <person name="Suarez D.L."/>
            <person name="Swayne D.E."/>
        </authorList>
    </citation>
    <scope>NUCLEOTIDE SEQUENCE [LARGE SCALE GENOMIC DNA]</scope>
    <source>
        <strain evidence="2 3">CECT 7691</strain>
    </source>
</reference>
<dbReference type="GO" id="GO:0047075">
    <property type="term" value="F:2,5-dihydroxypyridine 5,6-dioxygenase activity"/>
    <property type="evidence" value="ECO:0007669"/>
    <property type="project" value="UniProtKB-EC"/>
</dbReference>
<dbReference type="InterPro" id="IPR052170">
    <property type="entry name" value="M29_Exopeptidase"/>
</dbReference>
<evidence type="ECO:0000313" key="2">
    <source>
        <dbReference type="EMBL" id="SLN76336.1"/>
    </source>
</evidence>
<keyword evidence="3" id="KW-1185">Reference proteome</keyword>
<proteinExistence type="predicted"/>